<evidence type="ECO:0000256" key="7">
    <source>
        <dbReference type="ARBA" id="ARBA00022837"/>
    </source>
</evidence>
<evidence type="ECO:0000256" key="6">
    <source>
        <dbReference type="ARBA" id="ARBA00022833"/>
    </source>
</evidence>
<dbReference type="Pfam" id="PF00413">
    <property type="entry name" value="Peptidase_M10"/>
    <property type="match status" value="1"/>
</dbReference>
<feature type="domain" description="Cadherin" evidence="9">
    <location>
        <begin position="779"/>
        <end position="868"/>
    </location>
</feature>
<dbReference type="InterPro" id="IPR024079">
    <property type="entry name" value="MetalloPept_cat_dom_sf"/>
</dbReference>
<dbReference type="InterPro" id="IPR015919">
    <property type="entry name" value="Cadherin-like_sf"/>
</dbReference>
<keyword evidence="6" id="KW-0862">Zinc</keyword>
<dbReference type="SMART" id="SM00112">
    <property type="entry name" value="CA"/>
    <property type="match status" value="6"/>
</dbReference>
<dbReference type="SUPFAM" id="SSF51126">
    <property type="entry name" value="Pectin lyase-like"/>
    <property type="match status" value="1"/>
</dbReference>
<evidence type="ECO:0000256" key="3">
    <source>
        <dbReference type="ARBA" id="ARBA00022723"/>
    </source>
</evidence>
<dbReference type="Gene3D" id="2.60.40.60">
    <property type="entry name" value="Cadherins"/>
    <property type="match status" value="6"/>
</dbReference>
<evidence type="ECO:0000313" key="11">
    <source>
        <dbReference type="Proteomes" id="UP001500840"/>
    </source>
</evidence>
<comment type="subcellular location">
    <subcellularLocation>
        <location evidence="1">Membrane</location>
    </subcellularLocation>
</comment>
<evidence type="ECO:0000256" key="4">
    <source>
        <dbReference type="ARBA" id="ARBA00022737"/>
    </source>
</evidence>
<comment type="caution">
    <text evidence="10">The sequence shown here is derived from an EMBL/GenBank/DDBJ whole genome shotgun (WGS) entry which is preliminary data.</text>
</comment>
<name>A0ABP8MTJ7_9BACT</name>
<evidence type="ECO:0000256" key="1">
    <source>
        <dbReference type="ARBA" id="ARBA00004370"/>
    </source>
</evidence>
<feature type="domain" description="Cadherin" evidence="9">
    <location>
        <begin position="990"/>
        <end position="1092"/>
    </location>
</feature>
<evidence type="ECO:0000256" key="5">
    <source>
        <dbReference type="ARBA" id="ARBA00022801"/>
    </source>
</evidence>
<proteinExistence type="predicted"/>
<evidence type="ECO:0000256" key="8">
    <source>
        <dbReference type="ARBA" id="ARBA00023136"/>
    </source>
</evidence>
<dbReference type="SUPFAM" id="SSF55486">
    <property type="entry name" value="Metalloproteases ('zincins'), catalytic domain"/>
    <property type="match status" value="1"/>
</dbReference>
<dbReference type="EMBL" id="BAABGA010000032">
    <property type="protein sequence ID" value="GAA4454044.1"/>
    <property type="molecule type" value="Genomic_DNA"/>
</dbReference>
<protein>
    <recommendedName>
        <fullName evidence="9">Cadherin domain-containing protein</fullName>
    </recommendedName>
</protein>
<dbReference type="SUPFAM" id="SSF49313">
    <property type="entry name" value="Cadherin-like"/>
    <property type="match status" value="6"/>
</dbReference>
<keyword evidence="7" id="KW-0106">Calcium</keyword>
<reference evidence="11" key="1">
    <citation type="journal article" date="2019" name="Int. J. Syst. Evol. Microbiol.">
        <title>The Global Catalogue of Microorganisms (GCM) 10K type strain sequencing project: providing services to taxonomists for standard genome sequencing and annotation.</title>
        <authorList>
            <consortium name="The Broad Institute Genomics Platform"/>
            <consortium name="The Broad Institute Genome Sequencing Center for Infectious Disease"/>
            <person name="Wu L."/>
            <person name="Ma J."/>
        </authorList>
    </citation>
    <scope>NUCLEOTIDE SEQUENCE [LARGE SCALE GENOMIC DNA]</scope>
    <source>
        <strain evidence="11">JCM 17759</strain>
    </source>
</reference>
<dbReference type="PANTHER" id="PTHR24027:SF438">
    <property type="entry name" value="CADHERIN 23"/>
    <property type="match status" value="1"/>
</dbReference>
<organism evidence="10 11">
    <name type="scientific">Novipirellula rosea</name>
    <dbReference type="NCBI Taxonomy" id="1031540"/>
    <lineage>
        <taxon>Bacteria</taxon>
        <taxon>Pseudomonadati</taxon>
        <taxon>Planctomycetota</taxon>
        <taxon>Planctomycetia</taxon>
        <taxon>Pirellulales</taxon>
        <taxon>Pirellulaceae</taxon>
        <taxon>Novipirellula</taxon>
    </lineage>
</organism>
<feature type="domain" description="Cadherin" evidence="9">
    <location>
        <begin position="886"/>
        <end position="977"/>
    </location>
</feature>
<keyword evidence="2" id="KW-0645">Protease</keyword>
<dbReference type="RefSeq" id="WP_345322588.1">
    <property type="nucleotide sequence ID" value="NZ_BAABGA010000032.1"/>
</dbReference>
<dbReference type="InterPro" id="IPR011506">
    <property type="entry name" value="Planctomycete_extracellular"/>
</dbReference>
<keyword evidence="5" id="KW-0378">Hydrolase</keyword>
<dbReference type="InterPro" id="IPR001818">
    <property type="entry name" value="Pept_M10_metallopeptidase"/>
</dbReference>
<dbReference type="SMART" id="SM00710">
    <property type="entry name" value="PbH1"/>
    <property type="match status" value="10"/>
</dbReference>
<keyword evidence="4" id="KW-0677">Repeat</keyword>
<dbReference type="CDD" id="cd11304">
    <property type="entry name" value="Cadherin_repeat"/>
    <property type="match status" value="6"/>
</dbReference>
<dbReference type="InterPro" id="IPR039808">
    <property type="entry name" value="Cadherin"/>
</dbReference>
<feature type="domain" description="Cadherin" evidence="9">
    <location>
        <begin position="1105"/>
        <end position="1209"/>
    </location>
</feature>
<dbReference type="PANTHER" id="PTHR24027">
    <property type="entry name" value="CADHERIN-23"/>
    <property type="match status" value="1"/>
</dbReference>
<keyword evidence="3" id="KW-0479">Metal-binding</keyword>
<dbReference type="PROSITE" id="PS50268">
    <property type="entry name" value="CADHERIN_2"/>
    <property type="match status" value="6"/>
</dbReference>
<dbReference type="InterPro" id="IPR002126">
    <property type="entry name" value="Cadherin-like_dom"/>
</dbReference>
<keyword evidence="8" id="KW-0472">Membrane</keyword>
<evidence type="ECO:0000313" key="10">
    <source>
        <dbReference type="EMBL" id="GAA4454044.1"/>
    </source>
</evidence>
<feature type="domain" description="Cadherin" evidence="9">
    <location>
        <begin position="558"/>
        <end position="650"/>
    </location>
</feature>
<accession>A0ABP8MTJ7</accession>
<dbReference type="Gene3D" id="3.40.390.10">
    <property type="entry name" value="Collagenase (Catalytic Domain)"/>
    <property type="match status" value="1"/>
</dbReference>
<dbReference type="Pfam" id="PF07595">
    <property type="entry name" value="Planc_extracel"/>
    <property type="match status" value="1"/>
</dbReference>
<keyword evidence="11" id="KW-1185">Reference proteome</keyword>
<evidence type="ECO:0000259" key="9">
    <source>
        <dbReference type="PROSITE" id="PS50268"/>
    </source>
</evidence>
<dbReference type="Proteomes" id="UP001500840">
    <property type="component" value="Unassembled WGS sequence"/>
</dbReference>
<dbReference type="InterPro" id="IPR011050">
    <property type="entry name" value="Pectin_lyase_fold/virulence"/>
</dbReference>
<gene>
    <name evidence="10" type="ORF">GCM10023156_25890</name>
</gene>
<evidence type="ECO:0000256" key="2">
    <source>
        <dbReference type="ARBA" id="ARBA00022670"/>
    </source>
</evidence>
<sequence length="2160" mass="218254">MAKARRLLIESLESRQLLAGDVVFVSSDTGGTIGGIDFSNEDILAYEQSSGKWSLYFDGSDVGLSNKNVDAFHVNQNDGTILLSVSIATTGVPGLGRVEDSDIIRFTPTQLGPGTSGTFDFYLDGSDVGLSPGSEDIDAISLDENGNLIISTINNYIVPGSSGNLSGTNADLLLFTGNTGSDNNVGTWSTYFDGSDIGLTTSQEAIFGASVQVVGPTTLVHLTTKGAFNVPGLSGDFNDIIEVDVNTLGDNTTANSITLAVDVGSLGLPTTNLDGVQIGDFVGNEVFQGLDFFFSSEGGGSLGGVSYSDDDILRFDSTTGSTSMFFDGSDVGVTMDVDGFVVESDTQILFSLGSSQSLPGIGLVEGSDIVRFTGTLGENTSGTFTMIFDGSDVGLDGYYENVDGIAIDPVSGNLVISTNGDFSVPGSSGTVTGNSRDLLMFNDTLLGATTAGTFSIFQNGASVGLNATSEDVTGIWIDPVGLDTFVNTNGNYSVPGLSGTGADIFSPVIPQRLLDSTKNDIGSLPIDGIHVAVQNRPPEIVSDGGGDTASVNADENQTFVTDVNSTDPDGDVEGAGLSYAITGGADATLFSVSSSSGFLTFNSAPNFENPTDNGADGTYEVEVTVTDSGGLSDSQLISVTVDDVNDAPVITSDGGGVTAAVDAAENQTAVTTVTATDEDLPAQNLTFSITGGADAGLFGITAGGILTFNAAPDFENPADTGGDNVYDVEVTVTDDGVPNLTDIQAIAVTVTNVNDAPVITSDGGGATAAVDAAENQIAVTTVTATDEDLPAQTLTFSITGGADAALFGITAGGILTFNAAPDFENPADFDGDNVYDVQVTVTDDGVPNLSDVQDIAVTVTDANDAPVITSDGGGATAAVDAAENQTAVTTVTASDEDLPAQSLTFSITGGADAGLFGITAGGVLTFNAAPDFETPADFDGDNVYDVQVTVTDDGVPNLSDVQDIAVTVTNVNEAPVITSDGGGATAAVGVAENTTAVTNVNASDDTDSEGSGLTYSLTMVGGGGTDNSFFTLNTATGVLTFTVAPDFETPADDNGDNDYEVQVTVTDSGLLTDMQDITVTVTDVIENDPPVITSDGGGATAAIDVAENSTPVTDVQSTDDNDSEGAGLTYSFTTVGGGGSDNSFFTLNTATGLLTFTVAPDFETPADDNGDNNYEVQVTVTDSGPGPALTDFQDITVTVTDVDPESMAVDDSYSGIIGNVGLDVPAANGLLSNDSGGPAAVTAVNGGANVGIATATTHGTVTVQADGSFLYEPNAGNLLADSFTYELDTATTATVNLTFGTDLVWFIDATPSGSGNVGTLSDPFTTFPDYHGVAADGDKVFIAEGSYTGPLNLDNNTIVIGEGAVSGPVIFVIVVDSTATLLEVTEPTDSRDLPGVDGTAPVITSATNGINLAQGNTIRGVDVGNTTGTGISGGAVGSLTISDVSITGSGAGVDIGTSGTLDVSFDEISSSNAAGIDLVGVSGSFQVATGTIDSGASTAVNIVGLPVNLGVTLTSVSSDGATNGIVINNTTGNFTITGDGSNTQNGSGGTIANSTSHGILLTNTQGISFTSMDLDSPGDSLAEHGLLATNIQGNNLFRAGRVTGIGHTSGDGISINNTNTNLSLFEINNTLFTGVPSGGNDGIIVQAHGNSTMRVDVLNNSTFDSLNGDGVQATSNDTSNLTVNLKNSQFNTDTGGIDGGASGGVSRVTFSSTGASTLTTVVEDNVFDDTGTQTGALPVSTQVGVLDYVANDSSNLIARIRGNVIFGVDQEQGIRVVGDDNAASLDVIIDDNDINDIQNQDAIFVYIRDATQLANISITNNDIGTGPDGAVGGGDDQPIIGHGIQVRVQSRNTVNGGGTNPNTPIVTNLLISGNDIVNNDSDETIDLESEVDNPDGASANPAATLNATVTGNNLVNLGSGDELEADSEDGVNTGNGHGPSLLCLNMSGNILNAGAGTVVVDEDGASGVDAQLSIVQADQATLASANGIPTINVTIAGTPSFGAAACPTPTHAGSPALMADGGQAAGAAASLTAADLTRVVDEAKSRFAAVGLSASQMQLLGTVTFAIADLDDARLGETFVSSIRIDADAAGYGWYVDAIPSDDNEFDVDQGGNQYQASRGEAAGRIDLLSVVMHEIGHALGLQHADEGLMSDSLEIGTRR</sequence>
<feature type="domain" description="Cadherin" evidence="9">
    <location>
        <begin position="668"/>
        <end position="759"/>
    </location>
</feature>
<dbReference type="InterPro" id="IPR006626">
    <property type="entry name" value="PbH1"/>
</dbReference>